<dbReference type="Proteomes" id="UP000276776">
    <property type="component" value="Unassembled WGS sequence"/>
</dbReference>
<evidence type="ECO:0000313" key="2">
    <source>
        <dbReference type="Proteomes" id="UP000276776"/>
    </source>
</evidence>
<dbReference type="WBParaSite" id="TCLT_0000172301-mRNA-1">
    <property type="protein sequence ID" value="TCLT_0000172301-mRNA-1"/>
    <property type="gene ID" value="TCLT_0000172301"/>
</dbReference>
<sequence>MKCKLSKKAQAACRTVNHLRDYANKCIELGVPVPFAAEITRDAKNIAETVKLKEKEDRPRCHRCDLEFSGVKTVLLKLSDLQKKAKKKGTKVQDRPVQLLVICKGCGAKMVGGMLPSLDTEKRQIEDECPKTFSAIPVQLNSSQQSLIHCSPKISSSARRRKPASKLQQILSAQTSTSNNSSLENFLETFKINT</sequence>
<reference evidence="1 2" key="2">
    <citation type="submission" date="2018-11" db="EMBL/GenBank/DDBJ databases">
        <authorList>
            <consortium name="Pathogen Informatics"/>
        </authorList>
    </citation>
    <scope>NUCLEOTIDE SEQUENCE [LARGE SCALE GENOMIC DNA]</scope>
</reference>
<name>A0A0N5CNG6_THECL</name>
<dbReference type="OMA" id="KGCGAEM"/>
<gene>
    <name evidence="1" type="ORF">TCLT_LOCUS1724</name>
</gene>
<organism evidence="3">
    <name type="scientific">Thelazia callipaeda</name>
    <name type="common">Oriental eyeworm</name>
    <name type="synonym">Parasitic nematode</name>
    <dbReference type="NCBI Taxonomy" id="103827"/>
    <lineage>
        <taxon>Eukaryota</taxon>
        <taxon>Metazoa</taxon>
        <taxon>Ecdysozoa</taxon>
        <taxon>Nematoda</taxon>
        <taxon>Chromadorea</taxon>
        <taxon>Rhabditida</taxon>
        <taxon>Spirurina</taxon>
        <taxon>Spiruromorpha</taxon>
        <taxon>Thelazioidea</taxon>
        <taxon>Thelaziidae</taxon>
        <taxon>Thelazia</taxon>
    </lineage>
</organism>
<dbReference type="EMBL" id="UYYF01000251">
    <property type="protein sequence ID" value="VDM97314.1"/>
    <property type="molecule type" value="Genomic_DNA"/>
</dbReference>
<accession>A0A0N5CNG6</accession>
<evidence type="ECO:0000313" key="1">
    <source>
        <dbReference type="EMBL" id="VDM97314.1"/>
    </source>
</evidence>
<reference evidence="3" key="1">
    <citation type="submission" date="2017-02" db="UniProtKB">
        <authorList>
            <consortium name="WormBaseParasite"/>
        </authorList>
    </citation>
    <scope>IDENTIFICATION</scope>
</reference>
<dbReference type="OrthoDB" id="5835744at2759"/>
<keyword evidence="2" id="KW-1185">Reference proteome</keyword>
<proteinExistence type="predicted"/>
<dbReference type="AlphaFoldDB" id="A0A0N5CNG6"/>
<evidence type="ECO:0000313" key="3">
    <source>
        <dbReference type="WBParaSite" id="TCLT_0000172301-mRNA-1"/>
    </source>
</evidence>
<protein>
    <submittedName>
        <fullName evidence="1 3">Uncharacterized protein</fullName>
    </submittedName>
</protein>